<keyword evidence="3" id="KW-0418">Kinase</keyword>
<evidence type="ECO:0000313" key="6">
    <source>
        <dbReference type="Proteomes" id="UP000068137"/>
    </source>
</evidence>
<comment type="similarity">
    <text evidence="3">Belongs to the CoaE family.</text>
</comment>
<sequence length="196" mass="21035">MGLSGGIGSGKSTVAAVWRELGATVVDADHVAREVVAPGTPGLAALAAEFGDDLIQPDGTLNRALLAQRAFVDSVHTERLNSILQPAIAARSAELLAVAPCPQLAVYDVPLLVEHDMAGMFEHIVMVLSPAEQRLERLVHQRGLATDDARARMAQQATDAQRREIADIIIDNDGTVDELRERASSVWRYLESCCST</sequence>
<dbReference type="PATRIC" id="fig|1562462.4.peg.1639"/>
<dbReference type="Gene3D" id="3.40.50.300">
    <property type="entry name" value="P-loop containing nucleotide triphosphate hydrolases"/>
    <property type="match status" value="1"/>
</dbReference>
<dbReference type="Proteomes" id="UP000068137">
    <property type="component" value="Chromosome"/>
</dbReference>
<dbReference type="Pfam" id="PF01121">
    <property type="entry name" value="CoaE"/>
    <property type="match status" value="1"/>
</dbReference>
<feature type="binding site" evidence="3">
    <location>
        <begin position="8"/>
        <end position="13"/>
    </location>
    <ligand>
        <name>ATP</name>
        <dbReference type="ChEBI" id="CHEBI:30616"/>
    </ligand>
</feature>
<keyword evidence="2 3" id="KW-0067">ATP-binding</keyword>
<dbReference type="PANTHER" id="PTHR10695:SF46">
    <property type="entry name" value="BIFUNCTIONAL COENZYME A SYNTHASE-RELATED"/>
    <property type="match status" value="1"/>
</dbReference>
<reference evidence="5 6" key="1">
    <citation type="journal article" date="2015" name="Genome Announc.">
        <title>Complete Genome Sequences for Two Strains of a Novel Fastidious, Partially Acid-Fast, Gram-Positive Corynebacterineae Bacterium, Derived from Human Clinical Samples.</title>
        <authorList>
            <person name="Nicholson A.C."/>
            <person name="Bell M."/>
            <person name="Humrighouse B.W."/>
            <person name="McQuiston J.R."/>
        </authorList>
    </citation>
    <scope>NUCLEOTIDE SEQUENCE [LARGE SCALE GENOMIC DNA]</scope>
    <source>
        <strain evidence="5 6">X1698</strain>
    </source>
</reference>
<evidence type="ECO:0000256" key="1">
    <source>
        <dbReference type="ARBA" id="ARBA00022741"/>
    </source>
</evidence>
<dbReference type="HAMAP" id="MF_00376">
    <property type="entry name" value="Dephospho_CoA_kinase"/>
    <property type="match status" value="1"/>
</dbReference>
<dbReference type="CDD" id="cd02022">
    <property type="entry name" value="DPCK"/>
    <property type="match status" value="1"/>
</dbReference>
<keyword evidence="3" id="KW-0808">Transferase</keyword>
<protein>
    <recommendedName>
        <fullName evidence="3 4">Dephospho-CoA kinase</fullName>
        <ecNumber evidence="3 4">2.7.1.24</ecNumber>
    </recommendedName>
    <alternativeName>
        <fullName evidence="3">Dephosphocoenzyme A kinase</fullName>
    </alternativeName>
</protein>
<dbReference type="NCBIfam" id="NF002879">
    <property type="entry name" value="PRK03333.1"/>
    <property type="match status" value="1"/>
</dbReference>
<comment type="pathway">
    <text evidence="3">Cofactor biosynthesis; coenzyme A biosynthesis; CoA from (R)-pantothenate: step 5/5.</text>
</comment>
<dbReference type="EC" id="2.7.1.24" evidence="3 4"/>
<dbReference type="InterPro" id="IPR027417">
    <property type="entry name" value="P-loop_NTPase"/>
</dbReference>
<dbReference type="SUPFAM" id="SSF52540">
    <property type="entry name" value="P-loop containing nucleoside triphosphate hydrolases"/>
    <property type="match status" value="1"/>
</dbReference>
<keyword evidence="1 3" id="KW-0547">Nucleotide-binding</keyword>
<dbReference type="InterPro" id="IPR001977">
    <property type="entry name" value="Depp_CoAkinase"/>
</dbReference>
<comment type="catalytic activity">
    <reaction evidence="3">
        <text>3'-dephospho-CoA + ATP = ADP + CoA + H(+)</text>
        <dbReference type="Rhea" id="RHEA:18245"/>
        <dbReference type="ChEBI" id="CHEBI:15378"/>
        <dbReference type="ChEBI" id="CHEBI:30616"/>
        <dbReference type="ChEBI" id="CHEBI:57287"/>
        <dbReference type="ChEBI" id="CHEBI:57328"/>
        <dbReference type="ChEBI" id="CHEBI:456216"/>
        <dbReference type="EC" id="2.7.1.24"/>
    </reaction>
</comment>
<keyword evidence="3" id="KW-0963">Cytoplasm</keyword>
<evidence type="ECO:0000256" key="3">
    <source>
        <dbReference type="HAMAP-Rule" id="MF_00376"/>
    </source>
</evidence>
<keyword evidence="3" id="KW-0173">Coenzyme A biosynthesis</keyword>
<evidence type="ECO:0000256" key="2">
    <source>
        <dbReference type="ARBA" id="ARBA00022840"/>
    </source>
</evidence>
<gene>
    <name evidence="3" type="primary">coaE</name>
    <name evidence="5" type="ORF">AL705_08025</name>
</gene>
<dbReference type="GO" id="GO:0004140">
    <property type="term" value="F:dephospho-CoA kinase activity"/>
    <property type="evidence" value="ECO:0007669"/>
    <property type="project" value="UniProtKB-UniRule"/>
</dbReference>
<dbReference type="STRING" id="1528099.AL705_08025"/>
<name>A0A0M4M9L5_9ACTN</name>
<comment type="function">
    <text evidence="3">Catalyzes the phosphorylation of the 3'-hydroxyl group of dephosphocoenzyme A to form coenzyme A.</text>
</comment>
<dbReference type="EMBL" id="CP012390">
    <property type="protein sequence ID" value="ALE19763.1"/>
    <property type="molecule type" value="Genomic_DNA"/>
</dbReference>
<proteinExistence type="inferred from homology"/>
<organism evidence="5 6">
    <name type="scientific">Lawsonella clevelandensis</name>
    <dbReference type="NCBI Taxonomy" id="1528099"/>
    <lineage>
        <taxon>Bacteria</taxon>
        <taxon>Bacillati</taxon>
        <taxon>Actinomycetota</taxon>
        <taxon>Actinomycetes</taxon>
        <taxon>Mycobacteriales</taxon>
        <taxon>Lawsonellaceae</taxon>
        <taxon>Lawsonella</taxon>
    </lineage>
</organism>
<dbReference type="GO" id="GO:0015937">
    <property type="term" value="P:coenzyme A biosynthetic process"/>
    <property type="evidence" value="ECO:0007669"/>
    <property type="project" value="UniProtKB-UniRule"/>
</dbReference>
<dbReference type="AlphaFoldDB" id="A0A0M4M9L5"/>
<dbReference type="PANTHER" id="PTHR10695">
    <property type="entry name" value="DEPHOSPHO-COA KINASE-RELATED"/>
    <property type="match status" value="1"/>
</dbReference>
<dbReference type="GO" id="GO:0005524">
    <property type="term" value="F:ATP binding"/>
    <property type="evidence" value="ECO:0007669"/>
    <property type="project" value="UniProtKB-UniRule"/>
</dbReference>
<dbReference type="GO" id="GO:0005737">
    <property type="term" value="C:cytoplasm"/>
    <property type="evidence" value="ECO:0007669"/>
    <property type="project" value="UniProtKB-SubCell"/>
</dbReference>
<accession>A0A0M4M9L5</accession>
<dbReference type="UniPathway" id="UPA00241">
    <property type="reaction ID" value="UER00356"/>
</dbReference>
<evidence type="ECO:0000256" key="4">
    <source>
        <dbReference type="NCBIfam" id="TIGR00152"/>
    </source>
</evidence>
<dbReference type="KEGG" id="cbq:AL705_08025"/>
<evidence type="ECO:0000313" key="5">
    <source>
        <dbReference type="EMBL" id="ALE19763.1"/>
    </source>
</evidence>
<dbReference type="PROSITE" id="PS51219">
    <property type="entry name" value="DPCK"/>
    <property type="match status" value="1"/>
</dbReference>
<comment type="subcellular location">
    <subcellularLocation>
        <location evidence="3">Cytoplasm</location>
    </subcellularLocation>
</comment>
<dbReference type="NCBIfam" id="TIGR00152">
    <property type="entry name" value="dephospho-CoA kinase"/>
    <property type="match status" value="1"/>
</dbReference>